<keyword evidence="6" id="KW-1185">Reference proteome</keyword>
<dbReference type="SUPFAM" id="SSF50494">
    <property type="entry name" value="Trypsin-like serine proteases"/>
    <property type="match status" value="1"/>
</dbReference>
<protein>
    <submittedName>
        <fullName evidence="5">Serine protease</fullName>
    </submittedName>
</protein>
<reference evidence="5 6" key="1">
    <citation type="submission" date="2020-01" db="EMBL/GenBank/DDBJ databases">
        <title>Polyphasic characterisation and genomic insights into a novel alkali tolerant bacterium VR-M41.</title>
        <authorList>
            <person name="Vemuluri V.R."/>
        </authorList>
    </citation>
    <scope>NUCLEOTIDE SEQUENCE [LARGE SCALE GENOMIC DNA]</scope>
    <source>
        <strain evidence="5 6">VR-M41</strain>
    </source>
</reference>
<dbReference type="RefSeq" id="WP_166279529.1">
    <property type="nucleotide sequence ID" value="NZ_JAAFGS010000013.1"/>
</dbReference>
<name>A0ABX0FD32_9BACL</name>
<keyword evidence="3" id="KW-0720">Serine protease</keyword>
<dbReference type="InterPro" id="IPR051201">
    <property type="entry name" value="Chloro_Bact_Ser_Proteases"/>
</dbReference>
<comment type="caution">
    <text evidence="5">The sequence shown here is derived from an EMBL/GenBank/DDBJ whole genome shotgun (WGS) entry which is preliminary data.</text>
</comment>
<dbReference type="PANTHER" id="PTHR43343">
    <property type="entry name" value="PEPTIDASE S12"/>
    <property type="match status" value="1"/>
</dbReference>
<gene>
    <name evidence="5" type="ORF">GYN08_22200</name>
</gene>
<dbReference type="InterPro" id="IPR009003">
    <property type="entry name" value="Peptidase_S1_PA"/>
</dbReference>
<dbReference type="Proteomes" id="UP000800303">
    <property type="component" value="Unassembled WGS sequence"/>
</dbReference>
<dbReference type="InterPro" id="IPR001940">
    <property type="entry name" value="Peptidase_S1C"/>
</dbReference>
<dbReference type="Gene3D" id="2.40.10.120">
    <property type="match status" value="1"/>
</dbReference>
<proteinExistence type="predicted"/>
<evidence type="ECO:0000256" key="3">
    <source>
        <dbReference type="ARBA" id="ARBA00022825"/>
    </source>
</evidence>
<accession>A0ABX0FD32</accession>
<evidence type="ECO:0000313" key="6">
    <source>
        <dbReference type="Proteomes" id="UP000800303"/>
    </source>
</evidence>
<dbReference type="Pfam" id="PF13365">
    <property type="entry name" value="Trypsin_2"/>
    <property type="match status" value="1"/>
</dbReference>
<keyword evidence="2" id="KW-0378">Hydrolase</keyword>
<dbReference type="GO" id="GO:0006508">
    <property type="term" value="P:proteolysis"/>
    <property type="evidence" value="ECO:0007669"/>
    <property type="project" value="UniProtKB-KW"/>
</dbReference>
<sequence>MKKQTLISVIVSAAVLLAGSAGSYAIHRSYSVHGGEGPLLAEVSTGGAKTASREPGSLPVSGGSGAGGTGKDASGSSPEKAAPNGESTGGEPSSEERTLKDIISSVGEKVVMIETSDGSIGSGFLYNDRGDILTNAHVVSGFKDVTVTTSGSEDMEGTVIGIGEETDVAVVRVAGLEGVEPLEMKLDAEAEIGDEVLALGSPLGLQNTVTTGIVSGVDRTFDIAPYYYEGLYQISAPIAPGNSGGPLVDRATGRVLGINSAVTDEGGIGFSIPVVSIVDAAREWSKKPMDVLPDPDYGYDAFGNPEGGDAEAYGDDYAYGDDDYGGATELEYAAEDVLYAFYDAVSLKDYRSAYGLLGEKWKNRQAYEKFAGGYKDTLGVYLDYCVGVENADGTVSVYVSITADERSEEGAAAEVYDLVYQVGYEEGAASDTLKILSGKSQYE</sequence>
<evidence type="ECO:0000256" key="1">
    <source>
        <dbReference type="ARBA" id="ARBA00022670"/>
    </source>
</evidence>
<dbReference type="PANTHER" id="PTHR43343:SF3">
    <property type="entry name" value="PROTEASE DO-LIKE 8, CHLOROPLASTIC"/>
    <property type="match status" value="1"/>
</dbReference>
<keyword evidence="1 5" id="KW-0645">Protease</keyword>
<dbReference type="EMBL" id="JAAFGS010000013">
    <property type="protein sequence ID" value="NGZ78009.1"/>
    <property type="molecule type" value="Genomic_DNA"/>
</dbReference>
<feature type="region of interest" description="Disordered" evidence="4">
    <location>
        <begin position="43"/>
        <end position="98"/>
    </location>
</feature>
<organism evidence="5 6">
    <name type="scientific">Saccharibacillus alkalitolerans</name>
    <dbReference type="NCBI Taxonomy" id="2705290"/>
    <lineage>
        <taxon>Bacteria</taxon>
        <taxon>Bacillati</taxon>
        <taxon>Bacillota</taxon>
        <taxon>Bacilli</taxon>
        <taxon>Bacillales</taxon>
        <taxon>Paenibacillaceae</taxon>
        <taxon>Saccharibacillus</taxon>
    </lineage>
</organism>
<evidence type="ECO:0000313" key="5">
    <source>
        <dbReference type="EMBL" id="NGZ78009.1"/>
    </source>
</evidence>
<evidence type="ECO:0000256" key="4">
    <source>
        <dbReference type="SAM" id="MobiDB-lite"/>
    </source>
</evidence>
<dbReference type="GO" id="GO:0008233">
    <property type="term" value="F:peptidase activity"/>
    <property type="evidence" value="ECO:0007669"/>
    <property type="project" value="UniProtKB-KW"/>
</dbReference>
<evidence type="ECO:0000256" key="2">
    <source>
        <dbReference type="ARBA" id="ARBA00022801"/>
    </source>
</evidence>
<dbReference type="PRINTS" id="PR00834">
    <property type="entry name" value="PROTEASES2C"/>
</dbReference>